<dbReference type="InterPro" id="IPR042257">
    <property type="entry name" value="DGOK_C"/>
</dbReference>
<dbReference type="Gene3D" id="3.30.420.300">
    <property type="entry name" value="2-keto-3-deoxy-galactonokinase, substrate binding domain"/>
    <property type="match status" value="1"/>
</dbReference>
<dbReference type="InterPro" id="IPR007729">
    <property type="entry name" value="DGOK"/>
</dbReference>
<dbReference type="CDD" id="cd24012">
    <property type="entry name" value="ASKHA_NBD_KDGal-kinase"/>
    <property type="match status" value="1"/>
</dbReference>
<dbReference type="Proteomes" id="UP000292627">
    <property type="component" value="Unassembled WGS sequence"/>
</dbReference>
<name>A0A4Q8LG83_9GAMM</name>
<reference evidence="1 2" key="1">
    <citation type="submission" date="2019-02" db="EMBL/GenBank/DDBJ databases">
        <title>WGS of Pseudoxanthomonas species novum from clinical isolates.</title>
        <authorList>
            <person name="Bernier A.-M."/>
            <person name="Bernard K."/>
            <person name="Vachon A."/>
        </authorList>
    </citation>
    <scope>NUCLEOTIDE SEQUENCE [LARGE SCALE GENOMIC DNA]</scope>
    <source>
        <strain evidence="1 2">NML171200</strain>
    </source>
</reference>
<gene>
    <name evidence="1" type="ORF">EA660_00845</name>
</gene>
<dbReference type="AlphaFoldDB" id="A0A4Q8LG83"/>
<sequence length="291" mass="30932">MIAIDWGSSSLRAWRLDAAGAILDTRRADLGALGHGEATPALLVDALQGWDDTELLLCGMVGARGGWSEAPYLPCPATPAALAQALQEIPTRHTVLEGRRVRVVPGVCDGADAVPDVMRGEETQIVGLLRRQPDATLACLPGTHSKWVSLEAGAIAAVRTAMTGESYALYRQHSMLARSMPPARDQDAFDGEAFAAGVRRSGEPGGLLQHLFGLRTLGLFDRLAPAQAPSYLSGLLIGHEVRARMPLPAPVHLIGSPALGARYRRAFDLLGIDSVPHDEDLAASGLYQLSR</sequence>
<proteinExistence type="predicted"/>
<comment type="caution">
    <text evidence="1">The sequence shown here is derived from an EMBL/GenBank/DDBJ whole genome shotgun (WGS) entry which is preliminary data.</text>
</comment>
<keyword evidence="1" id="KW-0418">Kinase</keyword>
<dbReference type="InterPro" id="IPR042258">
    <property type="entry name" value="DGOK_N"/>
</dbReference>
<dbReference type="GO" id="GO:0034194">
    <property type="term" value="P:D-galactonate catabolic process"/>
    <property type="evidence" value="ECO:0007669"/>
    <property type="project" value="InterPro"/>
</dbReference>
<protein>
    <submittedName>
        <fullName evidence="1">2-dehydro-3-deoxygalactonokinase</fullName>
    </submittedName>
</protein>
<dbReference type="Gene3D" id="3.30.420.310">
    <property type="entry name" value="2-keto-3-deoxy-galactonokinase, C-terminal domain"/>
    <property type="match status" value="1"/>
</dbReference>
<accession>A0A4Q8LG83</accession>
<organism evidence="1 2">
    <name type="scientific">Pseudoxanthomonas winnipegensis</name>
    <dbReference type="NCBI Taxonomy" id="2480810"/>
    <lineage>
        <taxon>Bacteria</taxon>
        <taxon>Pseudomonadati</taxon>
        <taxon>Pseudomonadota</taxon>
        <taxon>Gammaproteobacteria</taxon>
        <taxon>Lysobacterales</taxon>
        <taxon>Lysobacteraceae</taxon>
        <taxon>Pseudoxanthomonas</taxon>
    </lineage>
</organism>
<dbReference type="OrthoDB" id="256574at2"/>
<evidence type="ECO:0000313" key="1">
    <source>
        <dbReference type="EMBL" id="TAA28179.1"/>
    </source>
</evidence>
<dbReference type="GO" id="GO:0008671">
    <property type="term" value="F:2-dehydro-3-deoxygalactonokinase activity"/>
    <property type="evidence" value="ECO:0007669"/>
    <property type="project" value="InterPro"/>
</dbReference>
<dbReference type="RefSeq" id="WP_130549760.1">
    <property type="nucleotide sequence ID" value="NZ_SHMC01000001.1"/>
</dbReference>
<keyword evidence="1" id="KW-0808">Transferase</keyword>
<dbReference type="EMBL" id="SHMC01000001">
    <property type="protein sequence ID" value="TAA28179.1"/>
    <property type="molecule type" value="Genomic_DNA"/>
</dbReference>
<dbReference type="Pfam" id="PF05035">
    <property type="entry name" value="DGOK"/>
    <property type="match status" value="1"/>
</dbReference>
<evidence type="ECO:0000313" key="2">
    <source>
        <dbReference type="Proteomes" id="UP000292627"/>
    </source>
</evidence>